<dbReference type="RefSeq" id="WP_315625088.1">
    <property type="nucleotide sequence ID" value="NZ_JAUHMF010000002.1"/>
</dbReference>
<dbReference type="EMBL" id="JAUHMF010000002">
    <property type="protein sequence ID" value="MDT8898429.1"/>
    <property type="molecule type" value="Genomic_DNA"/>
</dbReference>
<dbReference type="Pfam" id="PF01503">
    <property type="entry name" value="PRA-PH"/>
    <property type="match status" value="1"/>
</dbReference>
<comment type="subcellular location">
    <subcellularLocation>
        <location evidence="2 10">Cytoplasm</location>
    </subcellularLocation>
</comment>
<evidence type="ECO:0000313" key="12">
    <source>
        <dbReference type="Proteomes" id="UP001254165"/>
    </source>
</evidence>
<comment type="pathway">
    <text evidence="3 10">Amino-acid biosynthesis; L-histidine biosynthesis; L-histidine from 5-phospho-alpha-D-ribose 1-diphosphate: step 2/9.</text>
</comment>
<keyword evidence="12" id="KW-1185">Reference proteome</keyword>
<dbReference type="HAMAP" id="MF_01020">
    <property type="entry name" value="HisE"/>
    <property type="match status" value="1"/>
</dbReference>
<evidence type="ECO:0000256" key="7">
    <source>
        <dbReference type="ARBA" id="ARBA00022801"/>
    </source>
</evidence>
<proteinExistence type="inferred from homology"/>
<keyword evidence="7 10" id="KW-0378">Hydrolase</keyword>
<dbReference type="EC" id="3.6.1.31" evidence="10"/>
<keyword evidence="9 10" id="KW-0368">Histidine biosynthesis</keyword>
<evidence type="ECO:0000256" key="2">
    <source>
        <dbReference type="ARBA" id="ARBA00004496"/>
    </source>
</evidence>
<dbReference type="SUPFAM" id="SSF101386">
    <property type="entry name" value="all-alpha NTP pyrophosphatases"/>
    <property type="match status" value="1"/>
</dbReference>
<keyword evidence="8 10" id="KW-0067">ATP-binding</keyword>
<name>A0ABU3NNK9_9CHLR</name>
<dbReference type="NCBIfam" id="NF001611">
    <property type="entry name" value="PRK00400.1-3"/>
    <property type="match status" value="1"/>
</dbReference>
<evidence type="ECO:0000256" key="5">
    <source>
        <dbReference type="ARBA" id="ARBA00022605"/>
    </source>
</evidence>
<dbReference type="GO" id="GO:0004636">
    <property type="term" value="F:phosphoribosyl-ATP diphosphatase activity"/>
    <property type="evidence" value="ECO:0007669"/>
    <property type="project" value="UniProtKB-EC"/>
</dbReference>
<keyword evidence="6 10" id="KW-0547">Nucleotide-binding</keyword>
<organism evidence="11 12">
    <name type="scientific">Thermanaerothrix solaris</name>
    <dbReference type="NCBI Taxonomy" id="3058434"/>
    <lineage>
        <taxon>Bacteria</taxon>
        <taxon>Bacillati</taxon>
        <taxon>Chloroflexota</taxon>
        <taxon>Anaerolineae</taxon>
        <taxon>Anaerolineales</taxon>
        <taxon>Anaerolineaceae</taxon>
        <taxon>Thermanaerothrix</taxon>
    </lineage>
</organism>
<evidence type="ECO:0000313" key="11">
    <source>
        <dbReference type="EMBL" id="MDT8898429.1"/>
    </source>
</evidence>
<comment type="similarity">
    <text evidence="10">Belongs to the PRA-PH family.</text>
</comment>
<evidence type="ECO:0000256" key="6">
    <source>
        <dbReference type="ARBA" id="ARBA00022741"/>
    </source>
</evidence>
<dbReference type="InterPro" id="IPR008179">
    <property type="entry name" value="HisE"/>
</dbReference>
<dbReference type="NCBIfam" id="TIGR03188">
    <property type="entry name" value="histidine_hisI"/>
    <property type="match status" value="1"/>
</dbReference>
<dbReference type="PANTHER" id="PTHR42945:SF9">
    <property type="entry name" value="HISTIDINE BIOSYNTHESIS BIFUNCTIONAL PROTEIN HISIE"/>
    <property type="match status" value="1"/>
</dbReference>
<reference evidence="11 12" key="1">
    <citation type="submission" date="2023-07" db="EMBL/GenBank/DDBJ databases">
        <title>Novel species of Thermanaerothrix with wide hydrolytic capabilities.</title>
        <authorList>
            <person name="Zayulina K.S."/>
            <person name="Podosokorskaya O.A."/>
            <person name="Elcheninov A.G."/>
        </authorList>
    </citation>
    <scope>NUCLEOTIDE SEQUENCE [LARGE SCALE GENOMIC DNA]</scope>
    <source>
        <strain evidence="11 12">4228-RoL</strain>
    </source>
</reference>
<keyword evidence="4 10" id="KW-0963">Cytoplasm</keyword>
<dbReference type="Gene3D" id="1.10.287.1080">
    <property type="entry name" value="MazG-like"/>
    <property type="match status" value="1"/>
</dbReference>
<gene>
    <name evidence="10 11" type="primary">hisE</name>
    <name evidence="11" type="ORF">QYE77_09130</name>
</gene>
<dbReference type="CDD" id="cd11534">
    <property type="entry name" value="NTP-PPase_HisIE_like"/>
    <property type="match status" value="1"/>
</dbReference>
<evidence type="ECO:0000256" key="3">
    <source>
        <dbReference type="ARBA" id="ARBA00005204"/>
    </source>
</evidence>
<evidence type="ECO:0000256" key="10">
    <source>
        <dbReference type="HAMAP-Rule" id="MF_01020"/>
    </source>
</evidence>
<evidence type="ECO:0000256" key="9">
    <source>
        <dbReference type="ARBA" id="ARBA00023102"/>
    </source>
</evidence>
<keyword evidence="5 10" id="KW-0028">Amino-acid biosynthesis</keyword>
<comment type="caution">
    <text evidence="11">The sequence shown here is derived from an EMBL/GenBank/DDBJ whole genome shotgun (WGS) entry which is preliminary data.</text>
</comment>
<accession>A0ABU3NNK9</accession>
<protein>
    <recommendedName>
        <fullName evidence="10">Phosphoribosyl-ATP pyrophosphatase</fullName>
        <shortName evidence="10">PRA-PH</shortName>
        <ecNumber evidence="10">3.6.1.31</ecNumber>
    </recommendedName>
</protein>
<dbReference type="Proteomes" id="UP001254165">
    <property type="component" value="Unassembled WGS sequence"/>
</dbReference>
<sequence>MNMLERLYQIICERRDAPRLDSYTSHLLARGEDQILKKIGEEAIEIIVAAKGQGDQRLVEEIADLTYHLLVLLALRGLRPADIEAELARRHLQRQKEDEAPTSGVAD</sequence>
<comment type="catalytic activity">
    <reaction evidence="1 10">
        <text>1-(5-phospho-beta-D-ribosyl)-ATP + H2O = 1-(5-phospho-beta-D-ribosyl)-5'-AMP + diphosphate + H(+)</text>
        <dbReference type="Rhea" id="RHEA:22828"/>
        <dbReference type="ChEBI" id="CHEBI:15377"/>
        <dbReference type="ChEBI" id="CHEBI:15378"/>
        <dbReference type="ChEBI" id="CHEBI:33019"/>
        <dbReference type="ChEBI" id="CHEBI:59457"/>
        <dbReference type="ChEBI" id="CHEBI:73183"/>
        <dbReference type="EC" id="3.6.1.31"/>
    </reaction>
</comment>
<dbReference type="InterPro" id="IPR021130">
    <property type="entry name" value="PRib-ATP_PPHydrolase-like"/>
</dbReference>
<evidence type="ECO:0000256" key="8">
    <source>
        <dbReference type="ARBA" id="ARBA00022840"/>
    </source>
</evidence>
<evidence type="ECO:0000256" key="4">
    <source>
        <dbReference type="ARBA" id="ARBA00022490"/>
    </source>
</evidence>
<evidence type="ECO:0000256" key="1">
    <source>
        <dbReference type="ARBA" id="ARBA00001460"/>
    </source>
</evidence>
<dbReference type="PANTHER" id="PTHR42945">
    <property type="entry name" value="HISTIDINE BIOSYNTHESIS BIFUNCTIONAL PROTEIN"/>
    <property type="match status" value="1"/>
</dbReference>